<dbReference type="InterPro" id="IPR036388">
    <property type="entry name" value="WH-like_DNA-bd_sf"/>
</dbReference>
<dbReference type="InterPro" id="IPR036390">
    <property type="entry name" value="WH_DNA-bd_sf"/>
</dbReference>
<evidence type="ECO:0000313" key="1">
    <source>
        <dbReference type="EMBL" id="PRP90936.1"/>
    </source>
</evidence>
<dbReference type="EMBL" id="PVNK01000263">
    <property type="protein sequence ID" value="PRP90936.1"/>
    <property type="molecule type" value="Genomic_DNA"/>
</dbReference>
<dbReference type="GO" id="GO:0006355">
    <property type="term" value="P:regulation of DNA-templated transcription"/>
    <property type="evidence" value="ECO:0007669"/>
    <property type="project" value="UniProtKB-ARBA"/>
</dbReference>
<dbReference type="SUPFAM" id="SSF46785">
    <property type="entry name" value="Winged helix' DNA-binding domain"/>
    <property type="match status" value="1"/>
</dbReference>
<accession>A0A2S9XDK1</accession>
<gene>
    <name evidence="1" type="ORF">ENSA5_60110</name>
</gene>
<dbReference type="Gene3D" id="1.10.10.10">
    <property type="entry name" value="Winged helix-like DNA-binding domain superfamily/Winged helix DNA-binding domain"/>
    <property type="match status" value="1"/>
</dbReference>
<reference evidence="1 2" key="1">
    <citation type="submission" date="2018-03" db="EMBL/GenBank/DDBJ databases">
        <title>Draft Genome Sequences of the Obligatory Marine Myxobacteria Enhygromyxa salina SWB005.</title>
        <authorList>
            <person name="Poehlein A."/>
            <person name="Moghaddam J.A."/>
            <person name="Harms H."/>
            <person name="Alanjari M."/>
            <person name="Koenig G.M."/>
            <person name="Daniel R."/>
            <person name="Schaeberle T.F."/>
        </authorList>
    </citation>
    <scope>NUCLEOTIDE SEQUENCE [LARGE SCALE GENOMIC DNA]</scope>
    <source>
        <strain evidence="1 2">SWB005</strain>
    </source>
</reference>
<dbReference type="InterPro" id="IPR011991">
    <property type="entry name" value="ArsR-like_HTH"/>
</dbReference>
<name>A0A2S9XDK1_9BACT</name>
<dbReference type="Pfam" id="PF13412">
    <property type="entry name" value="HTH_24"/>
    <property type="match status" value="1"/>
</dbReference>
<organism evidence="1 2">
    <name type="scientific">Enhygromyxa salina</name>
    <dbReference type="NCBI Taxonomy" id="215803"/>
    <lineage>
        <taxon>Bacteria</taxon>
        <taxon>Pseudomonadati</taxon>
        <taxon>Myxococcota</taxon>
        <taxon>Polyangia</taxon>
        <taxon>Nannocystales</taxon>
        <taxon>Nannocystaceae</taxon>
        <taxon>Enhygromyxa</taxon>
    </lineage>
</organism>
<dbReference type="CDD" id="cd00090">
    <property type="entry name" value="HTH_ARSR"/>
    <property type="match status" value="1"/>
</dbReference>
<comment type="caution">
    <text evidence="1">The sequence shown here is derived from an EMBL/GenBank/DDBJ whole genome shotgun (WGS) entry which is preliminary data.</text>
</comment>
<keyword evidence="2" id="KW-1185">Reference proteome</keyword>
<sequence length="123" mass="13858">MASANNSTSDGAPKSWTFLSNHAHVLVCLARDPDMRLRDVAAQVRLTERAVHRIVKELETAGVITRLRDGRRNHYELDPTVPLRHPLEVKRTVGSLLEMLLEPAESKRLGLRRRRKSDKASSG</sequence>
<dbReference type="RefSeq" id="WP_106395194.1">
    <property type="nucleotide sequence ID" value="NZ_PVNK01000263.1"/>
</dbReference>
<evidence type="ECO:0000313" key="2">
    <source>
        <dbReference type="Proteomes" id="UP000237968"/>
    </source>
</evidence>
<proteinExistence type="predicted"/>
<dbReference type="AlphaFoldDB" id="A0A2S9XDK1"/>
<protein>
    <submittedName>
        <fullName evidence="1">MarR family protein</fullName>
    </submittedName>
</protein>
<dbReference type="Proteomes" id="UP000237968">
    <property type="component" value="Unassembled WGS sequence"/>
</dbReference>
<dbReference type="OrthoDB" id="371140at2"/>